<sequence length="106" mass="12454">MKNTILTAMILLLSGCSSLTYIPMDDYTSSLTKECLSMQSPQNEDAQEQCEHEAEYDTRIAERIYELRADKDLQRCRQQHTDEQAIDQCFQQAQTDFYDLYFRGQH</sequence>
<evidence type="ECO:0008006" key="3">
    <source>
        <dbReference type="Google" id="ProtNLM"/>
    </source>
</evidence>
<protein>
    <recommendedName>
        <fullName evidence="3">Lipoprotein</fullName>
    </recommendedName>
</protein>
<organism evidence="1 2">
    <name type="scientific">Bacterioplanes sanyensis</name>
    <dbReference type="NCBI Taxonomy" id="1249553"/>
    <lineage>
        <taxon>Bacteria</taxon>
        <taxon>Pseudomonadati</taxon>
        <taxon>Pseudomonadota</taxon>
        <taxon>Gammaproteobacteria</taxon>
        <taxon>Oceanospirillales</taxon>
        <taxon>Oceanospirillaceae</taxon>
        <taxon>Bacterioplanes</taxon>
    </lineage>
</organism>
<name>A0A222FF29_9GAMM</name>
<dbReference type="Proteomes" id="UP000202440">
    <property type="component" value="Chromosome"/>
</dbReference>
<reference evidence="1 2" key="1">
    <citation type="submission" date="2017-07" db="EMBL/GenBank/DDBJ databases">
        <title>Annotated genome sequence of Bacterioplanes sanyensis isolated from Red Sea.</title>
        <authorList>
            <person name="Rehman Z.U."/>
        </authorList>
    </citation>
    <scope>NUCLEOTIDE SEQUENCE [LARGE SCALE GENOMIC DNA]</scope>
    <source>
        <strain evidence="1 2">NV9</strain>
    </source>
</reference>
<dbReference type="EMBL" id="CP022530">
    <property type="protein sequence ID" value="ASP37618.1"/>
    <property type="molecule type" value="Genomic_DNA"/>
</dbReference>
<evidence type="ECO:0000313" key="2">
    <source>
        <dbReference type="Proteomes" id="UP000202440"/>
    </source>
</evidence>
<gene>
    <name evidence="1" type="ORF">CHH28_02550</name>
</gene>
<dbReference type="AlphaFoldDB" id="A0A222FF29"/>
<dbReference type="RefSeq" id="WP_094058834.1">
    <property type="nucleotide sequence ID" value="NZ_CP022530.1"/>
</dbReference>
<proteinExistence type="predicted"/>
<evidence type="ECO:0000313" key="1">
    <source>
        <dbReference type="EMBL" id="ASP37618.1"/>
    </source>
</evidence>
<dbReference type="KEGG" id="bsan:CHH28_02550"/>
<accession>A0A222FF29</accession>
<keyword evidence="2" id="KW-1185">Reference proteome</keyword>
<dbReference type="PROSITE" id="PS51257">
    <property type="entry name" value="PROKAR_LIPOPROTEIN"/>
    <property type="match status" value="1"/>
</dbReference>